<dbReference type="HAMAP" id="MF_00097">
    <property type="entry name" value="TMP_synthase"/>
    <property type="match status" value="1"/>
</dbReference>
<feature type="binding site" evidence="9">
    <location>
        <position position="92"/>
    </location>
    <ligand>
        <name>Mg(2+)</name>
        <dbReference type="ChEBI" id="CHEBI:18420"/>
    </ligand>
</feature>
<evidence type="ECO:0000256" key="5">
    <source>
        <dbReference type="ARBA" id="ARBA00022977"/>
    </source>
</evidence>
<feature type="binding site" evidence="9">
    <location>
        <begin position="40"/>
        <end position="44"/>
    </location>
    <ligand>
        <name>4-amino-2-methyl-5-(diphosphooxymethyl)pyrimidine</name>
        <dbReference type="ChEBI" id="CHEBI:57841"/>
    </ligand>
</feature>
<accession>A0A4R7K175</accession>
<comment type="caution">
    <text evidence="13">The sequence shown here is derived from an EMBL/GenBank/DDBJ whole genome shotgun (WGS) entry which is preliminary data.</text>
</comment>
<dbReference type="PANTHER" id="PTHR20857:SF15">
    <property type="entry name" value="THIAMINE-PHOSPHATE SYNTHASE"/>
    <property type="match status" value="1"/>
</dbReference>
<dbReference type="EC" id="2.5.1.3" evidence="9"/>
<feature type="binding site" evidence="9">
    <location>
        <position position="141"/>
    </location>
    <ligand>
        <name>4-amino-2-methyl-5-(diphosphooxymethyl)pyrimidine</name>
        <dbReference type="ChEBI" id="CHEBI:57841"/>
    </ligand>
</feature>
<dbReference type="InterPro" id="IPR013785">
    <property type="entry name" value="Aldolase_TIM"/>
</dbReference>
<gene>
    <name evidence="9" type="primary">thiE</name>
    <name evidence="13" type="ORF">DES49_0723</name>
</gene>
<feature type="binding site" evidence="9">
    <location>
        <begin position="138"/>
        <end position="140"/>
    </location>
    <ligand>
        <name>2-[(2R,5Z)-2-carboxy-4-methylthiazol-5(2H)-ylidene]ethyl phosphate</name>
        <dbReference type="ChEBI" id="CHEBI:62899"/>
    </ligand>
</feature>
<dbReference type="AlphaFoldDB" id="A0A4R7K175"/>
<comment type="similarity">
    <text evidence="9 10">Belongs to the thiamine-phosphate synthase family.</text>
</comment>
<dbReference type="InterPro" id="IPR036206">
    <property type="entry name" value="ThiamineP_synth_sf"/>
</dbReference>
<evidence type="ECO:0000313" key="13">
    <source>
        <dbReference type="EMBL" id="TDT44610.1"/>
    </source>
</evidence>
<dbReference type="GO" id="GO:0004789">
    <property type="term" value="F:thiamine-phosphate diphosphorylase activity"/>
    <property type="evidence" value="ECO:0007669"/>
    <property type="project" value="UniProtKB-UniRule"/>
</dbReference>
<evidence type="ECO:0000259" key="12">
    <source>
        <dbReference type="Pfam" id="PF02581"/>
    </source>
</evidence>
<evidence type="ECO:0000256" key="1">
    <source>
        <dbReference type="ARBA" id="ARBA00005165"/>
    </source>
</evidence>
<evidence type="ECO:0000256" key="6">
    <source>
        <dbReference type="ARBA" id="ARBA00047334"/>
    </source>
</evidence>
<dbReference type="UniPathway" id="UPA00060">
    <property type="reaction ID" value="UER00141"/>
</dbReference>
<feature type="binding site" evidence="9">
    <location>
        <position position="167"/>
    </location>
    <ligand>
        <name>2-[(2R,5Z)-2-carboxy-4-methylthiazol-5(2H)-ylidene]ethyl phosphate</name>
        <dbReference type="ChEBI" id="CHEBI:62899"/>
    </ligand>
</feature>
<evidence type="ECO:0000256" key="2">
    <source>
        <dbReference type="ARBA" id="ARBA00022679"/>
    </source>
</evidence>
<dbReference type="InterPro" id="IPR034291">
    <property type="entry name" value="TMP_synthase"/>
</dbReference>
<dbReference type="OrthoDB" id="9789949at2"/>
<dbReference type="PANTHER" id="PTHR20857">
    <property type="entry name" value="THIAMINE-PHOSPHATE PYROPHOSPHORYLASE"/>
    <property type="match status" value="1"/>
</dbReference>
<evidence type="ECO:0000256" key="10">
    <source>
        <dbReference type="RuleBase" id="RU003826"/>
    </source>
</evidence>
<evidence type="ECO:0000256" key="3">
    <source>
        <dbReference type="ARBA" id="ARBA00022723"/>
    </source>
</evidence>
<feature type="domain" description="Thiamine phosphate synthase/TenI" evidence="12">
    <location>
        <begin position="10"/>
        <end position="189"/>
    </location>
</feature>
<dbReference type="Pfam" id="PF02581">
    <property type="entry name" value="TMP-TENI"/>
    <property type="match status" value="1"/>
</dbReference>
<feature type="binding site" evidence="9">
    <location>
        <position position="72"/>
    </location>
    <ligand>
        <name>4-amino-2-methyl-5-(diphosphooxymethyl)pyrimidine</name>
        <dbReference type="ChEBI" id="CHEBI:57841"/>
    </ligand>
</feature>
<dbReference type="InterPro" id="IPR022998">
    <property type="entry name" value="ThiamineP_synth_TenI"/>
</dbReference>
<dbReference type="Proteomes" id="UP000295830">
    <property type="component" value="Unassembled WGS sequence"/>
</dbReference>
<dbReference type="EMBL" id="SOAX01000001">
    <property type="protein sequence ID" value="TDT44610.1"/>
    <property type="molecule type" value="Genomic_DNA"/>
</dbReference>
<feature type="binding site" evidence="9">
    <location>
        <position position="111"/>
    </location>
    <ligand>
        <name>4-amino-2-methyl-5-(diphosphooxymethyl)pyrimidine</name>
        <dbReference type="ChEBI" id="CHEBI:57841"/>
    </ligand>
</feature>
<dbReference type="Gene3D" id="3.20.20.70">
    <property type="entry name" value="Aldolase class I"/>
    <property type="match status" value="1"/>
</dbReference>
<reference evidence="13 14" key="1">
    <citation type="submission" date="2019-03" db="EMBL/GenBank/DDBJ databases">
        <title>Genomic Encyclopedia of Type Strains, Phase IV (KMG-IV): sequencing the most valuable type-strain genomes for metagenomic binning, comparative biology and taxonomic classification.</title>
        <authorList>
            <person name="Goeker M."/>
        </authorList>
    </citation>
    <scope>NUCLEOTIDE SEQUENCE [LARGE SCALE GENOMIC DNA]</scope>
    <source>
        <strain evidence="13 14">DSM 15505</strain>
    </source>
</reference>
<evidence type="ECO:0000256" key="11">
    <source>
        <dbReference type="RuleBase" id="RU004253"/>
    </source>
</evidence>
<dbReference type="RefSeq" id="WP_133734978.1">
    <property type="nucleotide sequence ID" value="NZ_SOAX01000001.1"/>
</dbReference>
<evidence type="ECO:0000256" key="4">
    <source>
        <dbReference type="ARBA" id="ARBA00022842"/>
    </source>
</evidence>
<comment type="pathway">
    <text evidence="1 9 11">Cofactor biosynthesis; thiamine diphosphate biosynthesis; thiamine phosphate from 4-amino-2-methyl-5-diphosphomethylpyrimidine and 4-methyl-5-(2-phosphoethyl)-thiazole: step 1/1.</text>
</comment>
<dbReference type="CDD" id="cd00564">
    <property type="entry name" value="TMP_TenI"/>
    <property type="match status" value="1"/>
</dbReference>
<dbReference type="GO" id="GO:0009229">
    <property type="term" value="P:thiamine diphosphate biosynthetic process"/>
    <property type="evidence" value="ECO:0007669"/>
    <property type="project" value="UniProtKB-UniRule"/>
</dbReference>
<comment type="catalytic activity">
    <reaction evidence="7 9 10">
        <text>2-(2-carboxy-4-methylthiazol-5-yl)ethyl phosphate + 4-amino-2-methyl-5-(diphosphooxymethyl)pyrimidine + 2 H(+) = thiamine phosphate + CO2 + diphosphate</text>
        <dbReference type="Rhea" id="RHEA:47848"/>
        <dbReference type="ChEBI" id="CHEBI:15378"/>
        <dbReference type="ChEBI" id="CHEBI:16526"/>
        <dbReference type="ChEBI" id="CHEBI:33019"/>
        <dbReference type="ChEBI" id="CHEBI:37575"/>
        <dbReference type="ChEBI" id="CHEBI:57841"/>
        <dbReference type="ChEBI" id="CHEBI:62890"/>
        <dbReference type="EC" id="2.5.1.3"/>
    </reaction>
</comment>
<comment type="caution">
    <text evidence="9">Lacks conserved residue(s) required for the propagation of feature annotation.</text>
</comment>
<feature type="binding site" evidence="9">
    <location>
        <position position="73"/>
    </location>
    <ligand>
        <name>Mg(2+)</name>
        <dbReference type="ChEBI" id="CHEBI:18420"/>
    </ligand>
</feature>
<comment type="function">
    <text evidence="9">Condenses 4-methyl-5-(beta-hydroxyethyl)thiazole monophosphate (THZ-P) and 2-methyl-4-amino-5-hydroxymethyl pyrimidine pyrophosphate (HMP-PP) to form thiamine monophosphate (TMP).</text>
</comment>
<evidence type="ECO:0000256" key="7">
    <source>
        <dbReference type="ARBA" id="ARBA00047851"/>
    </source>
</evidence>
<organism evidence="13 14">
    <name type="scientific">Halospina denitrificans</name>
    <dbReference type="NCBI Taxonomy" id="332522"/>
    <lineage>
        <taxon>Bacteria</taxon>
        <taxon>Pseudomonadati</taxon>
        <taxon>Pseudomonadota</taxon>
        <taxon>Gammaproteobacteria</taxon>
        <taxon>Halospina</taxon>
    </lineage>
</organism>
<comment type="catalytic activity">
    <reaction evidence="6 9 10">
        <text>4-methyl-5-(2-phosphooxyethyl)-thiazole + 4-amino-2-methyl-5-(diphosphooxymethyl)pyrimidine + H(+) = thiamine phosphate + diphosphate</text>
        <dbReference type="Rhea" id="RHEA:22328"/>
        <dbReference type="ChEBI" id="CHEBI:15378"/>
        <dbReference type="ChEBI" id="CHEBI:33019"/>
        <dbReference type="ChEBI" id="CHEBI:37575"/>
        <dbReference type="ChEBI" id="CHEBI:57841"/>
        <dbReference type="ChEBI" id="CHEBI:58296"/>
        <dbReference type="EC" id="2.5.1.3"/>
    </reaction>
</comment>
<proteinExistence type="inferred from homology"/>
<protein>
    <recommendedName>
        <fullName evidence="9">Thiamine-phosphate synthase</fullName>
        <shortName evidence="9">TP synthase</shortName>
        <shortName evidence="9">TPS</shortName>
        <ecNumber evidence="9">2.5.1.3</ecNumber>
    </recommendedName>
    <alternativeName>
        <fullName evidence="9">Thiamine-phosphate pyrophosphorylase</fullName>
        <shortName evidence="9">TMP pyrophosphorylase</shortName>
        <shortName evidence="9">TMP-PPase</shortName>
    </alternativeName>
</protein>
<dbReference type="NCBIfam" id="TIGR00693">
    <property type="entry name" value="thiE"/>
    <property type="match status" value="1"/>
</dbReference>
<name>A0A4R7K175_9GAMM</name>
<keyword evidence="5 9" id="KW-0784">Thiamine biosynthesis</keyword>
<dbReference type="GO" id="GO:0000287">
    <property type="term" value="F:magnesium ion binding"/>
    <property type="evidence" value="ECO:0007669"/>
    <property type="project" value="UniProtKB-UniRule"/>
</dbReference>
<dbReference type="GO" id="GO:0005737">
    <property type="term" value="C:cytoplasm"/>
    <property type="evidence" value="ECO:0007669"/>
    <property type="project" value="TreeGrafter"/>
</dbReference>
<evidence type="ECO:0000256" key="9">
    <source>
        <dbReference type="HAMAP-Rule" id="MF_00097"/>
    </source>
</evidence>
<comment type="catalytic activity">
    <reaction evidence="8 9 10">
        <text>2-[(2R,5Z)-2-carboxy-4-methylthiazol-5(2H)-ylidene]ethyl phosphate + 4-amino-2-methyl-5-(diphosphooxymethyl)pyrimidine + 2 H(+) = thiamine phosphate + CO2 + diphosphate</text>
        <dbReference type="Rhea" id="RHEA:47844"/>
        <dbReference type="ChEBI" id="CHEBI:15378"/>
        <dbReference type="ChEBI" id="CHEBI:16526"/>
        <dbReference type="ChEBI" id="CHEBI:33019"/>
        <dbReference type="ChEBI" id="CHEBI:37575"/>
        <dbReference type="ChEBI" id="CHEBI:57841"/>
        <dbReference type="ChEBI" id="CHEBI:62899"/>
        <dbReference type="EC" id="2.5.1.3"/>
    </reaction>
</comment>
<comment type="cofactor">
    <cofactor evidence="9">
        <name>Mg(2+)</name>
        <dbReference type="ChEBI" id="CHEBI:18420"/>
    </cofactor>
    <text evidence="9">Binds 1 Mg(2+) ion per subunit.</text>
</comment>
<evidence type="ECO:0000256" key="8">
    <source>
        <dbReference type="ARBA" id="ARBA00047883"/>
    </source>
</evidence>
<keyword evidence="14" id="KW-1185">Reference proteome</keyword>
<evidence type="ECO:0000313" key="14">
    <source>
        <dbReference type="Proteomes" id="UP000295830"/>
    </source>
</evidence>
<dbReference type="SUPFAM" id="SSF51391">
    <property type="entry name" value="Thiamin phosphate synthase"/>
    <property type="match status" value="1"/>
</dbReference>
<dbReference type="GO" id="GO:0009228">
    <property type="term" value="P:thiamine biosynthetic process"/>
    <property type="evidence" value="ECO:0007669"/>
    <property type="project" value="UniProtKB-KW"/>
</dbReference>
<keyword evidence="3 9" id="KW-0479">Metal-binding</keyword>
<keyword evidence="4 9" id="KW-0460">Magnesium</keyword>
<sequence>MAESRVPRGLYALTDTDLLPDERIVDAVEQALAGGAAMIQYRDKRPDRDLKTRIATELRECCHRYGRPLLINDDPELALRMGADGVHLGLEDHDPHEARAMLGEDAIIGVTCHQSLERARALAGNPADYVAFGRFFPSQTKAGPALADPSLLSECHRLGIPCVAIGGITLDNAGPLIRAGADLIAVIHGLFSAPDIEARARALSQLFATGADS</sequence>
<keyword evidence="2 9" id="KW-0808">Transferase</keyword>